<dbReference type="RefSeq" id="WP_160850294.1">
    <property type="nucleotide sequence ID" value="NZ_WMEQ01000018.1"/>
</dbReference>
<protein>
    <submittedName>
        <fullName evidence="1">Uncharacterized protein</fullName>
    </submittedName>
</protein>
<proteinExistence type="predicted"/>
<dbReference type="EMBL" id="WMEQ01000018">
    <property type="protein sequence ID" value="MYL35540.1"/>
    <property type="molecule type" value="Genomic_DNA"/>
</dbReference>
<organism evidence="1 2">
    <name type="scientific">Pontibacillus yanchengensis</name>
    <dbReference type="NCBI Taxonomy" id="462910"/>
    <lineage>
        <taxon>Bacteria</taxon>
        <taxon>Bacillati</taxon>
        <taxon>Bacillota</taxon>
        <taxon>Bacilli</taxon>
        <taxon>Bacillales</taxon>
        <taxon>Bacillaceae</taxon>
        <taxon>Pontibacillus</taxon>
    </lineage>
</organism>
<dbReference type="OrthoDB" id="2966618at2"/>
<evidence type="ECO:0000313" key="1">
    <source>
        <dbReference type="EMBL" id="MYL35540.1"/>
    </source>
</evidence>
<comment type="caution">
    <text evidence="1">The sequence shown here is derived from an EMBL/GenBank/DDBJ whole genome shotgun (WGS) entry which is preliminary data.</text>
</comment>
<name>A0A6I5A5E5_9BACI</name>
<reference evidence="1 2" key="1">
    <citation type="submission" date="2019-11" db="EMBL/GenBank/DDBJ databases">
        <title>Genome sequences of 17 halophilic strains isolated from different environments.</title>
        <authorList>
            <person name="Furrow R.E."/>
        </authorList>
    </citation>
    <scope>NUCLEOTIDE SEQUENCE [LARGE SCALE GENOMIC DNA]</scope>
    <source>
        <strain evidence="1 2">22514_16_FS</strain>
    </source>
</reference>
<dbReference type="Proteomes" id="UP000468638">
    <property type="component" value="Unassembled WGS sequence"/>
</dbReference>
<dbReference type="AlphaFoldDB" id="A0A6I5A5E5"/>
<evidence type="ECO:0000313" key="2">
    <source>
        <dbReference type="Proteomes" id="UP000468638"/>
    </source>
</evidence>
<gene>
    <name evidence="1" type="ORF">GLW05_18335</name>
</gene>
<sequence length="513" mass="60304">MGNFNSYIPKLNKGLLRDYSTNKLSISKSAIDLIVTLTPYIDRDGTLHIDLVHVRKLMKWDRRTLKRILFELFNTRYKGKELLTYENGYYVSHFHVSSNGESTYQKHLEVLHSPEVRNLSKNQSRLFYYILTSNVYNQRTRIYIENLYKNKLHDLKCGLTIYDDYKSLTEDLFKLLELGLISVTLPGEESNNYVDVKENGYQKKFHHIFGYKNDKKQRTSKYLKKKHVIGLKINAKHFDKKPIGNKAGEEEIRLLANRSLFFYEDMSEDTINLFISKKNELMEKFGTAGLEIYRVTLNKYFKDKKESIIYYDLIGKAVNYFNDFYLLEEIKDVILGSIRSETKETGKESSYISLDLPALIRYFITYSSDEHKVLLDQDIQLIQYAYDVIFSSSEDNHWNELQESIQSVFDKHGTAIRDAFISECEMNDITPSPSMLSDEEVREVIVSNAKNHILSKKQSIEEATRKSKEVIRFFRKKTYSRKKTSPLDTTQKATQLNKKISNNNVYYNWLEDL</sequence>
<accession>A0A6I5A5E5</accession>